<dbReference type="AlphaFoldDB" id="Q39RE2"/>
<dbReference type="RefSeq" id="WP_011366129.1">
    <property type="nucleotide sequence ID" value="NC_007517.1"/>
</dbReference>
<dbReference type="STRING" id="269799.Gmet_2967"/>
<dbReference type="eggNOG" id="COG3012">
    <property type="taxonomic scope" value="Bacteria"/>
</dbReference>
<gene>
    <name evidence="1" type="ordered locus">Gmet_2967</name>
</gene>
<dbReference type="HOGENOM" id="CLU_050219_0_0_7"/>
<name>Q39RE2_GEOMG</name>
<keyword evidence="2" id="KW-1185">Reference proteome</keyword>
<evidence type="ECO:0000313" key="2">
    <source>
        <dbReference type="Proteomes" id="UP000007073"/>
    </source>
</evidence>
<proteinExistence type="predicted"/>
<organism evidence="1 2">
    <name type="scientific">Geobacter metallireducens (strain ATCC 53774 / DSM 7210 / GS-15)</name>
    <dbReference type="NCBI Taxonomy" id="269799"/>
    <lineage>
        <taxon>Bacteria</taxon>
        <taxon>Pseudomonadati</taxon>
        <taxon>Thermodesulfobacteriota</taxon>
        <taxon>Desulfuromonadia</taxon>
        <taxon>Geobacterales</taxon>
        <taxon>Geobacteraceae</taxon>
        <taxon>Geobacter</taxon>
    </lineage>
</organism>
<dbReference type="KEGG" id="gme:Gmet_2967"/>
<reference evidence="1 2" key="1">
    <citation type="submission" date="2005-10" db="EMBL/GenBank/DDBJ databases">
        <title>Complete sequence of Geobacter metallireducens GS-15.</title>
        <authorList>
            <consortium name="US DOE Joint Genome Institute"/>
            <person name="Copeland A."/>
            <person name="Lucas S."/>
            <person name="Lapidus A."/>
            <person name="Barry K."/>
            <person name="Detter J.C."/>
            <person name="Glavina T."/>
            <person name="Hammon N."/>
            <person name="Israni S."/>
            <person name="Pitluck S."/>
            <person name="Di Bartolo G."/>
            <person name="Chain P."/>
            <person name="Schmutz J."/>
            <person name="Larimer F."/>
            <person name="Land M."/>
            <person name="Kyrpides N."/>
            <person name="Ivanova N."/>
            <person name="Richardson P."/>
        </authorList>
    </citation>
    <scope>NUCLEOTIDE SEQUENCE [LARGE SCALE GENOMIC DNA]</scope>
    <source>
        <strain evidence="2">ATCC 53774 / DSM 7210 / GS-15</strain>
    </source>
</reference>
<accession>Q39RE2</accession>
<dbReference type="Proteomes" id="UP000007073">
    <property type="component" value="Chromosome"/>
</dbReference>
<evidence type="ECO:0000313" key="1">
    <source>
        <dbReference type="EMBL" id="ABB33182.1"/>
    </source>
</evidence>
<dbReference type="EMBL" id="CP000148">
    <property type="protein sequence ID" value="ABB33182.1"/>
    <property type="molecule type" value="Genomic_DNA"/>
</dbReference>
<protein>
    <submittedName>
        <fullName evidence="1">Uncharacterized protein</fullName>
    </submittedName>
</protein>
<sequence>MKTFFMQLQVVPTRENENYDMAEGALVGCWILETDPEVAFAKATFQVSKYDWLITGVETPPIEVTQENFVGEDIGAEQYAKAQQEGLAFFYVGWARDKKTSVEPITIRPSFKPNVESHLRKQKQEKNRGRCLHYDGGVRCREYINAHSIQKNQALSAISRDGHVYTPSANMTTLRENRGAPAYELNGIGTVSTFLGFCKKHDNELFAPIDNSLLLPTNEQVFLYAYRSICREVFVKDNALNLITHKINDIPANNFLRGHLEAFKAGTEIGFKNLKRHKSNYDDSLRKSAFNDIKHALFTFKGAPPIAFSGLFYPDYDFKGTQLQYLADHRNDFDLITFCSAPMAKGWGFLFAWHHTSSQICNRFLSSLFEEMSTGSRVADMLFRLVISACENHAISPIWWEQLPKDHKEEISRTFGCTVSSFSPTKATYLAKGLEGIAEWDLSSVITNTDLAPNLR</sequence>
<reference evidence="1 2" key="2">
    <citation type="journal article" date="2009" name="BMC Microbiol.">
        <title>The genome sequence of Geobacter metallireducens: features of metabolism, physiology and regulation common and dissimilar to Geobacter sulfurreducens.</title>
        <authorList>
            <person name="Aklujkar M."/>
            <person name="Krushkal J."/>
            <person name="DiBartolo G."/>
            <person name="Lapidus A."/>
            <person name="Land M.L."/>
            <person name="Lovley D.R."/>
        </authorList>
    </citation>
    <scope>NUCLEOTIDE SEQUENCE [LARGE SCALE GENOMIC DNA]</scope>
    <source>
        <strain evidence="2">ATCC 53774 / DSM 7210 / GS-15</strain>
    </source>
</reference>